<proteinExistence type="predicted"/>
<evidence type="ECO:0000313" key="6">
    <source>
        <dbReference type="EMBL" id="GGF09446.1"/>
    </source>
</evidence>
<feature type="domain" description="Luciferase-like" evidence="5">
    <location>
        <begin position="19"/>
        <end position="236"/>
    </location>
</feature>
<dbReference type="Pfam" id="PF00296">
    <property type="entry name" value="Bac_luciferase"/>
    <property type="match status" value="1"/>
</dbReference>
<comment type="caution">
    <text evidence="6">The sequence shown here is derived from an EMBL/GenBank/DDBJ whole genome shotgun (WGS) entry which is preliminary data.</text>
</comment>
<keyword evidence="7" id="KW-1185">Reference proteome</keyword>
<sequence length="296" mass="32300">MTSSERPFRFGVNLRTVDDRRSWLDGARRVEELGYDMLLVPDHLGFPSPFPALVAAAGVTDHLRLGTCVLNAGFYNPTILARDVATADVSTGGRIELGLGTGYVRAEFETAGLPFESAGQRVAHLRTTVETVYDLFDDESHAPRPTQSHVPLFLAGNGDKMLRLAAERADIIGFTGASTDRDGTMSLNSPADLGSRVQFARDAAGDRADSIEWNLLVQRVVITDDHEQITAELHEQFAPELTPAEFAEHPTILVGTVEQIAAKLNELRERTGISYITVSEPDLAIFAPVIELLRSC</sequence>
<dbReference type="NCBIfam" id="TIGR03621">
    <property type="entry name" value="F420_MSMEG_2516"/>
    <property type="match status" value="1"/>
</dbReference>
<dbReference type="InterPro" id="IPR050172">
    <property type="entry name" value="SsuD_RutA_monooxygenase"/>
</dbReference>
<dbReference type="SUPFAM" id="SSF51679">
    <property type="entry name" value="Bacterial luciferase-like"/>
    <property type="match status" value="1"/>
</dbReference>
<gene>
    <name evidence="6" type="ORF">GCM10007298_01740</name>
</gene>
<name>A0ABQ1U3W9_9NOCA</name>
<dbReference type="Proteomes" id="UP000632454">
    <property type="component" value="Unassembled WGS sequence"/>
</dbReference>
<evidence type="ECO:0000313" key="7">
    <source>
        <dbReference type="Proteomes" id="UP000632454"/>
    </source>
</evidence>
<dbReference type="PANTHER" id="PTHR42847:SF4">
    <property type="entry name" value="ALKANESULFONATE MONOOXYGENASE-RELATED"/>
    <property type="match status" value="1"/>
</dbReference>
<evidence type="ECO:0000256" key="2">
    <source>
        <dbReference type="ARBA" id="ARBA00022643"/>
    </source>
</evidence>
<dbReference type="InterPro" id="IPR019923">
    <property type="entry name" value="Lucif-like_OxRdtase_MSMEG_2516"/>
</dbReference>
<protein>
    <submittedName>
        <fullName evidence="6">LLM class F420-dependent oxidoreductase</fullName>
    </submittedName>
</protein>
<organism evidence="6 7">
    <name type="scientific">Williamsia phyllosphaerae</name>
    <dbReference type="NCBI Taxonomy" id="885042"/>
    <lineage>
        <taxon>Bacteria</taxon>
        <taxon>Bacillati</taxon>
        <taxon>Actinomycetota</taxon>
        <taxon>Actinomycetes</taxon>
        <taxon>Mycobacteriales</taxon>
        <taxon>Nocardiaceae</taxon>
        <taxon>Williamsia</taxon>
    </lineage>
</organism>
<keyword evidence="1" id="KW-0285">Flavoprotein</keyword>
<reference evidence="7" key="1">
    <citation type="journal article" date="2019" name="Int. J. Syst. Evol. Microbiol.">
        <title>The Global Catalogue of Microorganisms (GCM) 10K type strain sequencing project: providing services to taxonomists for standard genome sequencing and annotation.</title>
        <authorList>
            <consortium name="The Broad Institute Genomics Platform"/>
            <consortium name="The Broad Institute Genome Sequencing Center for Infectious Disease"/>
            <person name="Wu L."/>
            <person name="Ma J."/>
        </authorList>
    </citation>
    <scope>NUCLEOTIDE SEQUENCE [LARGE SCALE GENOMIC DNA]</scope>
    <source>
        <strain evidence="7">CCM 7855</strain>
    </source>
</reference>
<keyword evidence="2" id="KW-0288">FMN</keyword>
<dbReference type="Gene3D" id="3.20.20.30">
    <property type="entry name" value="Luciferase-like domain"/>
    <property type="match status" value="1"/>
</dbReference>
<dbReference type="InterPro" id="IPR011251">
    <property type="entry name" value="Luciferase-like_dom"/>
</dbReference>
<evidence type="ECO:0000256" key="4">
    <source>
        <dbReference type="ARBA" id="ARBA00023033"/>
    </source>
</evidence>
<evidence type="ECO:0000256" key="1">
    <source>
        <dbReference type="ARBA" id="ARBA00022630"/>
    </source>
</evidence>
<evidence type="ECO:0000256" key="3">
    <source>
        <dbReference type="ARBA" id="ARBA00023002"/>
    </source>
</evidence>
<evidence type="ECO:0000259" key="5">
    <source>
        <dbReference type="Pfam" id="PF00296"/>
    </source>
</evidence>
<accession>A0ABQ1U3W9</accession>
<dbReference type="InterPro" id="IPR036661">
    <property type="entry name" value="Luciferase-like_sf"/>
</dbReference>
<dbReference type="PANTHER" id="PTHR42847">
    <property type="entry name" value="ALKANESULFONATE MONOOXYGENASE"/>
    <property type="match status" value="1"/>
</dbReference>
<keyword evidence="3" id="KW-0560">Oxidoreductase</keyword>
<dbReference type="RefSeq" id="WP_188486046.1">
    <property type="nucleotide sequence ID" value="NZ_BMCS01000001.1"/>
</dbReference>
<dbReference type="EMBL" id="BMCS01000001">
    <property type="protein sequence ID" value="GGF09446.1"/>
    <property type="molecule type" value="Genomic_DNA"/>
</dbReference>
<keyword evidence="4" id="KW-0503">Monooxygenase</keyword>